<proteinExistence type="predicted"/>
<feature type="chain" id="PRO_5036319008" description="Secreted protein" evidence="1">
    <location>
        <begin position="26"/>
        <end position="101"/>
    </location>
</feature>
<feature type="signal peptide" evidence="1">
    <location>
        <begin position="1"/>
        <end position="25"/>
    </location>
</feature>
<dbReference type="AlphaFoldDB" id="A0A2K1JYA7"/>
<dbReference type="Gramene" id="Pp3c10_8882V3.1">
    <property type="protein sequence ID" value="Pp3c10_8882V3.1"/>
    <property type="gene ID" value="Pp3c10_8882"/>
</dbReference>
<dbReference type="EnsemblPlants" id="Pp3c10_8882V3.1">
    <property type="protein sequence ID" value="Pp3c10_8882V3.1"/>
    <property type="gene ID" value="Pp3c10_8882"/>
</dbReference>
<evidence type="ECO:0008006" key="5">
    <source>
        <dbReference type="Google" id="ProtNLM"/>
    </source>
</evidence>
<reference evidence="2 4" key="2">
    <citation type="journal article" date="2018" name="Plant J.">
        <title>The Physcomitrella patens chromosome-scale assembly reveals moss genome structure and evolution.</title>
        <authorList>
            <person name="Lang D."/>
            <person name="Ullrich K.K."/>
            <person name="Murat F."/>
            <person name="Fuchs J."/>
            <person name="Jenkins J."/>
            <person name="Haas F.B."/>
            <person name="Piednoel M."/>
            <person name="Gundlach H."/>
            <person name="Van Bel M."/>
            <person name="Meyberg R."/>
            <person name="Vives C."/>
            <person name="Morata J."/>
            <person name="Symeonidi A."/>
            <person name="Hiss M."/>
            <person name="Muchero W."/>
            <person name="Kamisugi Y."/>
            <person name="Saleh O."/>
            <person name="Blanc G."/>
            <person name="Decker E.L."/>
            <person name="van Gessel N."/>
            <person name="Grimwood J."/>
            <person name="Hayes R.D."/>
            <person name="Graham S.W."/>
            <person name="Gunter L.E."/>
            <person name="McDaniel S.F."/>
            <person name="Hoernstein S.N.W."/>
            <person name="Larsson A."/>
            <person name="Li F.W."/>
            <person name="Perroud P.F."/>
            <person name="Phillips J."/>
            <person name="Ranjan P."/>
            <person name="Rokshar D.S."/>
            <person name="Rothfels C.J."/>
            <person name="Schneider L."/>
            <person name="Shu S."/>
            <person name="Stevenson D.W."/>
            <person name="Thummler F."/>
            <person name="Tillich M."/>
            <person name="Villarreal Aguilar J.C."/>
            <person name="Widiez T."/>
            <person name="Wong G.K."/>
            <person name="Wymore A."/>
            <person name="Zhang Y."/>
            <person name="Zimmer A.D."/>
            <person name="Quatrano R.S."/>
            <person name="Mayer K.F.X."/>
            <person name="Goodstein D."/>
            <person name="Casacuberta J.M."/>
            <person name="Vandepoele K."/>
            <person name="Reski R."/>
            <person name="Cuming A.C."/>
            <person name="Tuskan G.A."/>
            <person name="Maumus F."/>
            <person name="Salse J."/>
            <person name="Schmutz J."/>
            <person name="Rensing S.A."/>
        </authorList>
    </citation>
    <scope>NUCLEOTIDE SEQUENCE [LARGE SCALE GENOMIC DNA]</scope>
    <source>
        <strain evidence="3 4">cv. Gransden 2004</strain>
    </source>
</reference>
<protein>
    <recommendedName>
        <fullName evidence="5">Secreted protein</fullName>
    </recommendedName>
</protein>
<sequence length="101" mass="10831">MMTGMAVRLLMWASIVGIGCDAISSRPAGALELRLLTESSSTVVGHSPSWPIHGMLTTRGWDVPRRGRGACSTGTHCFPAGPPLLLCRFERWVPGRLGSLN</sequence>
<dbReference type="Proteomes" id="UP000006727">
    <property type="component" value="Chromosome 10"/>
</dbReference>
<dbReference type="InParanoid" id="A0A2K1JYA7"/>
<evidence type="ECO:0000313" key="3">
    <source>
        <dbReference type="EnsemblPlants" id="Pp3c10_8882V3.1"/>
    </source>
</evidence>
<accession>A0A2K1JYA7</accession>
<organism evidence="2">
    <name type="scientific">Physcomitrium patens</name>
    <name type="common">Spreading-leaved earth moss</name>
    <name type="synonym">Physcomitrella patens</name>
    <dbReference type="NCBI Taxonomy" id="3218"/>
    <lineage>
        <taxon>Eukaryota</taxon>
        <taxon>Viridiplantae</taxon>
        <taxon>Streptophyta</taxon>
        <taxon>Embryophyta</taxon>
        <taxon>Bryophyta</taxon>
        <taxon>Bryophytina</taxon>
        <taxon>Bryopsida</taxon>
        <taxon>Funariidae</taxon>
        <taxon>Funariales</taxon>
        <taxon>Funariaceae</taxon>
        <taxon>Physcomitrium</taxon>
    </lineage>
</organism>
<dbReference type="EMBL" id="ABEU02000010">
    <property type="protein sequence ID" value="PNR46511.1"/>
    <property type="molecule type" value="Genomic_DNA"/>
</dbReference>
<evidence type="ECO:0000313" key="2">
    <source>
        <dbReference type="EMBL" id="PNR46511.1"/>
    </source>
</evidence>
<evidence type="ECO:0000313" key="4">
    <source>
        <dbReference type="Proteomes" id="UP000006727"/>
    </source>
</evidence>
<keyword evidence="4" id="KW-1185">Reference proteome</keyword>
<reference evidence="2 4" key="1">
    <citation type="journal article" date="2008" name="Science">
        <title>The Physcomitrella genome reveals evolutionary insights into the conquest of land by plants.</title>
        <authorList>
            <person name="Rensing S."/>
            <person name="Lang D."/>
            <person name="Zimmer A."/>
            <person name="Terry A."/>
            <person name="Salamov A."/>
            <person name="Shapiro H."/>
            <person name="Nishiyama T."/>
            <person name="Perroud P.-F."/>
            <person name="Lindquist E."/>
            <person name="Kamisugi Y."/>
            <person name="Tanahashi T."/>
            <person name="Sakakibara K."/>
            <person name="Fujita T."/>
            <person name="Oishi K."/>
            <person name="Shin-I T."/>
            <person name="Kuroki Y."/>
            <person name="Toyoda A."/>
            <person name="Suzuki Y."/>
            <person name="Hashimoto A."/>
            <person name="Yamaguchi K."/>
            <person name="Sugano A."/>
            <person name="Kohara Y."/>
            <person name="Fujiyama A."/>
            <person name="Anterola A."/>
            <person name="Aoki S."/>
            <person name="Ashton N."/>
            <person name="Barbazuk W.B."/>
            <person name="Barker E."/>
            <person name="Bennetzen J."/>
            <person name="Bezanilla M."/>
            <person name="Blankenship R."/>
            <person name="Cho S.H."/>
            <person name="Dutcher S."/>
            <person name="Estelle M."/>
            <person name="Fawcett J.A."/>
            <person name="Gundlach H."/>
            <person name="Hanada K."/>
            <person name="Heyl A."/>
            <person name="Hicks K.A."/>
            <person name="Hugh J."/>
            <person name="Lohr M."/>
            <person name="Mayer K."/>
            <person name="Melkozernov A."/>
            <person name="Murata T."/>
            <person name="Nelson D."/>
            <person name="Pils B."/>
            <person name="Prigge M."/>
            <person name="Reiss B."/>
            <person name="Renner T."/>
            <person name="Rombauts S."/>
            <person name="Rushton P."/>
            <person name="Sanderfoot A."/>
            <person name="Schween G."/>
            <person name="Shiu S.-H."/>
            <person name="Stueber K."/>
            <person name="Theodoulou F.L."/>
            <person name="Tu H."/>
            <person name="Van de Peer Y."/>
            <person name="Verrier P.J."/>
            <person name="Waters E."/>
            <person name="Wood A."/>
            <person name="Yang L."/>
            <person name="Cove D."/>
            <person name="Cuming A."/>
            <person name="Hasebe M."/>
            <person name="Lucas S."/>
            <person name="Mishler D.B."/>
            <person name="Reski R."/>
            <person name="Grigoriev I."/>
            <person name="Quatrano R.S."/>
            <person name="Boore J.L."/>
        </authorList>
    </citation>
    <scope>NUCLEOTIDE SEQUENCE [LARGE SCALE GENOMIC DNA]</scope>
    <source>
        <strain evidence="3 4">cv. Gransden 2004</strain>
    </source>
</reference>
<gene>
    <name evidence="2" type="ORF">PHYPA_013630</name>
</gene>
<evidence type="ECO:0000256" key="1">
    <source>
        <dbReference type="SAM" id="SignalP"/>
    </source>
</evidence>
<keyword evidence="1" id="KW-0732">Signal</keyword>
<reference evidence="3" key="3">
    <citation type="submission" date="2020-12" db="UniProtKB">
        <authorList>
            <consortium name="EnsemblPlants"/>
        </authorList>
    </citation>
    <scope>IDENTIFICATION</scope>
</reference>
<name>A0A2K1JYA7_PHYPA</name>